<dbReference type="EMBL" id="AJWY01011004">
    <property type="protein sequence ID" value="EKC53951.1"/>
    <property type="molecule type" value="Genomic_DNA"/>
</dbReference>
<keyword evidence="1" id="KW-0449">Lipoprotein</keyword>
<protein>
    <submittedName>
        <fullName evidence="1">Lipoprotein</fullName>
    </submittedName>
</protein>
<feature type="non-terminal residue" evidence="1">
    <location>
        <position position="1"/>
    </location>
</feature>
<organism evidence="1">
    <name type="scientific">human gut metagenome</name>
    <dbReference type="NCBI Taxonomy" id="408170"/>
    <lineage>
        <taxon>unclassified sequences</taxon>
        <taxon>metagenomes</taxon>
        <taxon>organismal metagenomes</taxon>
    </lineage>
</organism>
<comment type="caution">
    <text evidence="1">The sequence shown here is derived from an EMBL/GenBank/DDBJ whole genome shotgun (WGS) entry which is preliminary data.</text>
</comment>
<evidence type="ECO:0000313" key="1">
    <source>
        <dbReference type="EMBL" id="EKC53951.1"/>
    </source>
</evidence>
<reference evidence="1" key="1">
    <citation type="journal article" date="2013" name="Environ. Microbiol.">
        <title>Microbiota from the distal guts of lean and obese adolescents exhibit partial functional redundancy besides clear differences in community structure.</title>
        <authorList>
            <person name="Ferrer M."/>
            <person name="Ruiz A."/>
            <person name="Lanza F."/>
            <person name="Haange S.B."/>
            <person name="Oberbach A."/>
            <person name="Till H."/>
            <person name="Bargiela R."/>
            <person name="Campoy C."/>
            <person name="Segura M.T."/>
            <person name="Richter M."/>
            <person name="von Bergen M."/>
            <person name="Seifert J."/>
            <person name="Suarez A."/>
        </authorList>
    </citation>
    <scope>NUCLEOTIDE SEQUENCE</scope>
</reference>
<accession>K1T381</accession>
<name>K1T381_9ZZZZ</name>
<gene>
    <name evidence="1" type="ORF">LEA_16107</name>
</gene>
<dbReference type="Gene3D" id="2.40.160.190">
    <property type="match status" value="1"/>
</dbReference>
<dbReference type="CDD" id="cd12871">
    <property type="entry name" value="Bacuni_01323_like"/>
    <property type="match status" value="1"/>
</dbReference>
<proteinExistence type="predicted"/>
<dbReference type="AlphaFoldDB" id="K1T381"/>
<sequence>NITYKDGDVVKASTRYVASGDLNGDGIIDSNDEWEYSAAIDYTTDNITAPIENKGCLMLFDEILDVDMDEMIYAYYGGMLGKATKHLPLVGHYTYNGEDSVSDMYFTWTLNSDSYPTELVVKDQWDEYRCTFTW</sequence>